<dbReference type="CDD" id="cd17358">
    <property type="entry name" value="MFS_GLUT6_8_Class3_like"/>
    <property type="match status" value="1"/>
</dbReference>
<feature type="transmembrane region" description="Helical" evidence="10">
    <location>
        <begin position="1777"/>
        <end position="1798"/>
    </location>
</feature>
<feature type="transmembrane region" description="Helical" evidence="10">
    <location>
        <begin position="164"/>
        <end position="182"/>
    </location>
</feature>
<feature type="transmembrane region" description="Helical" evidence="10">
    <location>
        <begin position="1689"/>
        <end position="1711"/>
    </location>
</feature>
<gene>
    <name evidence="12" type="ORF">BDFB_003517</name>
</gene>
<feature type="transmembrane region" description="Helical" evidence="10">
    <location>
        <begin position="1165"/>
        <end position="1185"/>
    </location>
</feature>
<organism evidence="12 13">
    <name type="scientific">Asbolus verrucosus</name>
    <name type="common">Desert ironclad beetle</name>
    <dbReference type="NCBI Taxonomy" id="1661398"/>
    <lineage>
        <taxon>Eukaryota</taxon>
        <taxon>Metazoa</taxon>
        <taxon>Ecdysozoa</taxon>
        <taxon>Arthropoda</taxon>
        <taxon>Hexapoda</taxon>
        <taxon>Insecta</taxon>
        <taxon>Pterygota</taxon>
        <taxon>Neoptera</taxon>
        <taxon>Endopterygota</taxon>
        <taxon>Coleoptera</taxon>
        <taxon>Polyphaga</taxon>
        <taxon>Cucujiformia</taxon>
        <taxon>Tenebrionidae</taxon>
        <taxon>Pimeliinae</taxon>
        <taxon>Asbolus</taxon>
    </lineage>
</organism>
<feature type="transmembrane region" description="Helical" evidence="10">
    <location>
        <begin position="1370"/>
        <end position="1390"/>
    </location>
</feature>
<dbReference type="InterPro" id="IPR005828">
    <property type="entry name" value="MFS_sugar_transport-like"/>
</dbReference>
<feature type="transmembrane region" description="Helical" evidence="10">
    <location>
        <begin position="1061"/>
        <end position="1080"/>
    </location>
</feature>
<feature type="transmembrane region" description="Helical" evidence="10">
    <location>
        <begin position="334"/>
        <end position="352"/>
    </location>
</feature>
<dbReference type="PANTHER" id="PTHR48021:SF47">
    <property type="entry name" value="GH17672P"/>
    <property type="match status" value="1"/>
</dbReference>
<feature type="transmembrane region" description="Helical" evidence="10">
    <location>
        <begin position="1134"/>
        <end position="1153"/>
    </location>
</feature>
<feature type="transmembrane region" description="Helical" evidence="10">
    <location>
        <begin position="1976"/>
        <end position="1994"/>
    </location>
</feature>
<dbReference type="Pfam" id="PF00083">
    <property type="entry name" value="Sugar_tr"/>
    <property type="match status" value="6"/>
</dbReference>
<feature type="transmembrane region" description="Helical" evidence="10">
    <location>
        <begin position="671"/>
        <end position="689"/>
    </location>
</feature>
<keyword evidence="6 10" id="KW-1133">Transmembrane helix</keyword>
<keyword evidence="3" id="KW-1003">Cell membrane</keyword>
<keyword evidence="9" id="KW-0175">Coiled coil</keyword>
<feature type="non-terminal residue" evidence="12">
    <location>
        <position position="2367"/>
    </location>
</feature>
<feature type="transmembrane region" description="Helical" evidence="10">
    <location>
        <begin position="973"/>
        <end position="993"/>
    </location>
</feature>
<feature type="transmembrane region" description="Helical" evidence="10">
    <location>
        <begin position="1467"/>
        <end position="1487"/>
    </location>
</feature>
<feature type="transmembrane region" description="Helical" evidence="10">
    <location>
        <begin position="234"/>
        <end position="252"/>
    </location>
</feature>
<feature type="domain" description="Major facilitator superfamily (MFS) profile" evidence="11">
    <location>
        <begin position="1532"/>
        <end position="1939"/>
    </location>
</feature>
<dbReference type="InterPro" id="IPR003663">
    <property type="entry name" value="Sugar/inositol_transpt"/>
</dbReference>
<feature type="transmembrane region" description="Helical" evidence="10">
    <location>
        <begin position="2315"/>
        <end position="2335"/>
    </location>
</feature>
<feature type="transmembrane region" description="Helical" evidence="10">
    <location>
        <begin position="38"/>
        <end position="56"/>
    </location>
</feature>
<proteinExistence type="predicted"/>
<dbReference type="GO" id="GO:0051119">
    <property type="term" value="F:sugar transmembrane transporter activity"/>
    <property type="evidence" value="ECO:0007669"/>
    <property type="project" value="InterPro"/>
</dbReference>
<evidence type="ECO:0000313" key="12">
    <source>
        <dbReference type="EMBL" id="RZC34873.1"/>
    </source>
</evidence>
<evidence type="ECO:0000313" key="13">
    <source>
        <dbReference type="Proteomes" id="UP000292052"/>
    </source>
</evidence>
<feature type="transmembrane region" description="Helical" evidence="10">
    <location>
        <begin position="1246"/>
        <end position="1268"/>
    </location>
</feature>
<keyword evidence="7 10" id="KW-0472">Membrane</keyword>
<dbReference type="PROSITE" id="PS00216">
    <property type="entry name" value="SUGAR_TRANSPORT_1"/>
    <property type="match status" value="3"/>
</dbReference>
<dbReference type="FunFam" id="1.20.1250.20:FF:000218">
    <property type="entry name" value="facilitated trehalose transporter Tret1"/>
    <property type="match status" value="5"/>
</dbReference>
<dbReference type="SUPFAM" id="SSF103473">
    <property type="entry name" value="MFS general substrate transporter"/>
    <property type="match status" value="6"/>
</dbReference>
<feature type="transmembrane region" description="Helical" evidence="10">
    <location>
        <begin position="264"/>
        <end position="285"/>
    </location>
</feature>
<keyword evidence="13" id="KW-1185">Reference proteome</keyword>
<feature type="transmembrane region" description="Helical" evidence="10">
    <location>
        <begin position="1538"/>
        <end position="1558"/>
    </location>
</feature>
<feature type="transmembrane region" description="Helical" evidence="10">
    <location>
        <begin position="2211"/>
        <end position="2231"/>
    </location>
</feature>
<feature type="transmembrane region" description="Helical" evidence="10">
    <location>
        <begin position="2087"/>
        <end position="2109"/>
    </location>
</feature>
<feature type="domain" description="Major facilitator superfamily (MFS) profile" evidence="11">
    <location>
        <begin position="1930"/>
        <end position="2363"/>
    </location>
</feature>
<evidence type="ECO:0000256" key="7">
    <source>
        <dbReference type="ARBA" id="ARBA00023136"/>
    </source>
</evidence>
<feature type="transmembrane region" description="Helical" evidence="10">
    <location>
        <begin position="1087"/>
        <end position="1107"/>
    </location>
</feature>
<feature type="transmembrane region" description="Helical" evidence="10">
    <location>
        <begin position="417"/>
        <end position="439"/>
    </location>
</feature>
<feature type="transmembrane region" description="Helical" evidence="10">
    <location>
        <begin position="1397"/>
        <end position="1418"/>
    </location>
</feature>
<dbReference type="InterPro" id="IPR044775">
    <property type="entry name" value="MFS_ERD6/Tret1-like"/>
</dbReference>
<feature type="transmembrane region" description="Helical" evidence="10">
    <location>
        <begin position="2271"/>
        <end position="2294"/>
    </location>
</feature>
<feature type="transmembrane region" description="Helical" evidence="10">
    <location>
        <begin position="1924"/>
        <end position="1947"/>
    </location>
</feature>
<evidence type="ECO:0000256" key="3">
    <source>
        <dbReference type="ARBA" id="ARBA00022475"/>
    </source>
</evidence>
<feature type="transmembrane region" description="Helical" evidence="10">
    <location>
        <begin position="131"/>
        <end position="152"/>
    </location>
</feature>
<feature type="transmembrane region" description="Helical" evidence="10">
    <location>
        <begin position="737"/>
        <end position="759"/>
    </location>
</feature>
<feature type="transmembrane region" description="Helical" evidence="10">
    <location>
        <begin position="2174"/>
        <end position="2199"/>
    </location>
</feature>
<feature type="transmembrane region" description="Helical" evidence="10">
    <location>
        <begin position="203"/>
        <end position="228"/>
    </location>
</feature>
<dbReference type="PRINTS" id="PR00171">
    <property type="entry name" value="SUGRTRNSPORT"/>
</dbReference>
<feature type="transmembrane region" description="Helical" evidence="10">
    <location>
        <begin position="936"/>
        <end position="961"/>
    </location>
</feature>
<dbReference type="PROSITE" id="PS00217">
    <property type="entry name" value="SUGAR_TRANSPORT_2"/>
    <property type="match status" value="4"/>
</dbReference>
<feature type="transmembrane region" description="Helical" evidence="10">
    <location>
        <begin position="358"/>
        <end position="381"/>
    </location>
</feature>
<name>A0A482VQ68_ASBVE</name>
<evidence type="ECO:0000256" key="1">
    <source>
        <dbReference type="ARBA" id="ARBA00004651"/>
    </source>
</evidence>
<feature type="domain" description="Major facilitator superfamily (MFS) profile" evidence="11">
    <location>
        <begin position="692"/>
        <end position="1098"/>
    </location>
</feature>
<dbReference type="InterPro" id="IPR020846">
    <property type="entry name" value="MFS_dom"/>
</dbReference>
<keyword evidence="8" id="KW-0325">Glycoprotein</keyword>
<feature type="transmembrane region" description="Helical" evidence="10">
    <location>
        <begin position="504"/>
        <end position="529"/>
    </location>
</feature>
<feature type="transmembrane region" description="Helical" evidence="10">
    <location>
        <begin position="305"/>
        <end position="327"/>
    </location>
</feature>
<feature type="transmembrane region" description="Helical" evidence="10">
    <location>
        <begin position="1191"/>
        <end position="1210"/>
    </location>
</feature>
<feature type="transmembrane region" description="Helical" evidence="10">
    <location>
        <begin position="792"/>
        <end position="813"/>
    </location>
</feature>
<evidence type="ECO:0000256" key="4">
    <source>
        <dbReference type="ARBA" id="ARBA00022597"/>
    </source>
</evidence>
<keyword evidence="5 10" id="KW-0812">Transmembrane</keyword>
<feature type="transmembrane region" description="Helical" evidence="10">
    <location>
        <begin position="696"/>
        <end position="717"/>
    </location>
</feature>
<feature type="transmembrane region" description="Helical" evidence="10">
    <location>
        <begin position="1430"/>
        <end position="1455"/>
    </location>
</feature>
<sequence length="2367" mass="257305">MADKMGRKKSLLIIACPMVVSLLTAAFAERILLFYISRFLIGIRAGSVFAVLPMFLGEISENHNRGLIIAVVLVALQQFSGNNAVLAYMQTIFCATGSKLAPEISAIIVAAIQVCAIVFTVSVTSRFGRKILLLVSSIGASLSLFTLGVYFYLKTNQFDVSAIFWLPVVSLVGYVVSYNVGLRPVPLALLVEIFPPNIKAAAMTLTSFVRAFNTFIIVLFFPSLISFLGPEQSFWIFTLICMAGAVFTYCMLPETKGRVRKKSSNLLSLLAGICFGWVTPILPKLNGSVDPENNPLGRSITPMETSWIAALLPLGNMTGSLIAGYIVDKIGRKRSLLVAASPMAVGLLMAAFAEHISIFYILRFLMGMGSGGVHTILPMYLGEIAENHNRGAFGTLMSVFGTSGLLFSYATGPFLSIRNFCLVCLSPLLIFVPVFSIYIPESPQFFASVNNDVKLRASLLKLKNKTYEEIENEISHIKQAIQEKSCSKSGIKDLFRTKASRTGLIIVLVIMTLEQFSGVSAVVSYMHTIFDATGSKITPEISTIIVGSIEVCTSIFTSSVVDRFDRKILLLLSSIGACLSMFTLGVYFYLKTNQFDVSAILWLPVVTVVCFVVSFHVGLGPVPWALLAEMFPSNVKAAALTLVSLDRSLGRFITMLVFPNLLSLLGLAASFWIFAAVSFTGAAFIYWMLPETKGKANLSALLAGICVGWVSSTVPKLNGSMDPENNPLGRPITPLETSWIAALVPLGNMSCSLFVAFVANKIGRKTTLLISTCPVAAGLLMVAFAHSISLFYISRFLQGVGFGGVLTVLPMYLGEIAENHNRGTFGALMGVFLSLGFLFSYSIGPFLSVKNFSLVCLSPLLIFIPVFSIWIPESPQFFASTHNDEKLKATLMKLRNKTAEDVENEVLLIKQDNDEKSRNKSSIKDLFKTRASRKGLIIVLAVMALEQFSGISAVIAYLYPIFDATGSKLAPEISTIIVGIIEVCTSIFASSVVDKFGRKILLLVSSVGACLSMLALGVYFFLKTYQFDVGLGSVPWALVVDIFQSDVKAMAMTLVSMDRCLGRFVTMFLFPPLVSILGLAPMFWIFAIIYIVANLLALIVGICFGWVSPILPKLNGTVEPENNPLQRPITPLEMSWIAALLPLGGIIGTLAAGSLVDKIGRKKTLLLAACPLIVGLLIAAFAQVISLLYTARFLMGTGSGGVVTTLPIYLGEIAENHNRGSFATLLSVFLASGLLFSYATGPFLTIRTFSLICLSPLLIFVPVFSIWVPETPQFFASVRNDTKLRASLTKLRNKTSEEIENECLNIIETTQEKSKNRSGIKDLFKTRASRKGLIIVLVIMMVTQFSGISVVLSYMHTIFDATRSKITPEISTIIVGSIDLCTTIFTSTVVDKFGRKILMLVSSMSAGFSIFTLGVYFYLETNQFDLSAIFWLPVLSLVGFVVSVSMGLGPVLWALLAEVFPPNVKAVAGTLVSLCRCVGIFVTMLIFPSLLSLLGLAASFWIFALICFAGAVFIYWMVPETKGKSLQEIQLILEGTNLMSFLAGIAVGWTSPILPKLNGSVDPDNNPLRRPITRLEESWIAAFLQLGAMTGTLLAGRMADKFGRKKSLLSVTCLFIVALLTAAFAEVITLFYISWFVMGTGSGSVITILPMYLGEIAENHNRGALGTLMVVFMMTGVLFAYATAPFLTIKHFCLVCLIPLLIFLPVFSIWIPETPQFFASMNNEKKLKASLLKLRSHTSEEIEAEIALVNKTVQQRQNQNKRGIKDLVKTQASRKALTINVGLIVLQHCSGFIAVVTYMQTIFEATGSKIAPEISAIIVGAIQLSTTIFTSSVVDKFGRKILLLISSAGTCLSLVALGVYFHLKTNQFDVSVIFWLPVVSLVSFMIFFNLGMGPVPAALLVELFAPNIKAMATSFCNFRIAQSFWIFALICVTACLLVFVAGIAFGWTSPVLPKLNGNVDPDNNPLGRPVTPSEESWITGFLCLGAMVGPLGAGPMADKIGRKKSLLVLSLPMAVSLLVTAFAKTVPLYYVMRFVLGVGAGSVYTVLPMYLGEIAEDHNRGTIGCFMGIFITLGLLFAYAVGPFLTIKNFCLISVVPLLLFIAIFSLWIPETPQFLASGNNQKSLEASLLKLRKKSFGQVQKEAADILKSVQEENDKKGGVKDLIRSKGLRKGLIISVGLITLQQFSGINAVLCYMQTIFEAAGAGLAPEISTIIIGVVQVGISVVTSSIVDRLGRRILLLISLIGSCFSLVALGVYFYLKDHQFNVDAIFWLPVSSLLVYIIAFSIGMGPLPWAVMAELFPSNVKSTASTLTSFACFVGAFIITLFFPFLSLFLGNAQSFWIFAVACVAGILFIYWILPETKGKNV</sequence>
<feature type="transmembrane region" description="Helical" evidence="10">
    <location>
        <begin position="568"/>
        <end position="590"/>
    </location>
</feature>
<keyword evidence="4" id="KW-0762">Sugar transport</keyword>
<feature type="transmembrane region" description="Helical" evidence="10">
    <location>
        <begin position="852"/>
        <end position="871"/>
    </location>
</feature>
<dbReference type="NCBIfam" id="TIGR00879">
    <property type="entry name" value="SP"/>
    <property type="match status" value="1"/>
</dbReference>
<dbReference type="InterPro" id="IPR050549">
    <property type="entry name" value="MFS_Trehalose_Transporter"/>
</dbReference>
<evidence type="ECO:0000256" key="8">
    <source>
        <dbReference type="ARBA" id="ARBA00023180"/>
    </source>
</evidence>
<feature type="coiled-coil region" evidence="9">
    <location>
        <begin position="460"/>
        <end position="487"/>
    </location>
</feature>
<comment type="caution">
    <text evidence="12">The sequence shown here is derived from an EMBL/GenBank/DDBJ whole genome shotgun (WGS) entry which is preliminary data.</text>
</comment>
<feature type="transmembrane region" description="Helical" evidence="10">
    <location>
        <begin position="2029"/>
        <end position="2051"/>
    </location>
</feature>
<feature type="transmembrane region" description="Helical" evidence="10">
    <location>
        <begin position="1810"/>
        <end position="1829"/>
    </location>
</feature>
<feature type="transmembrane region" description="Helical" evidence="10">
    <location>
        <begin position="1333"/>
        <end position="1355"/>
    </location>
</feature>
<dbReference type="Proteomes" id="UP000292052">
    <property type="component" value="Unassembled WGS sequence"/>
</dbReference>
<comment type="subcellular location">
    <subcellularLocation>
        <location evidence="1">Cell membrane</location>
        <topology evidence="1">Multi-pass membrane protein</topology>
    </subcellularLocation>
</comment>
<dbReference type="PROSITE" id="PS50850">
    <property type="entry name" value="MFS"/>
    <property type="match status" value="5"/>
</dbReference>
<keyword evidence="2" id="KW-0813">Transport</keyword>
<feature type="transmembrane region" description="Helical" evidence="10">
    <location>
        <begin position="1631"/>
        <end position="1653"/>
    </location>
</feature>
<feature type="transmembrane region" description="Helical" evidence="10">
    <location>
        <begin position="1493"/>
        <end position="1518"/>
    </location>
</feature>
<feature type="transmembrane region" description="Helical" evidence="10">
    <location>
        <begin position="104"/>
        <end position="124"/>
    </location>
</feature>
<feature type="transmembrane region" description="Helical" evidence="10">
    <location>
        <begin position="766"/>
        <end position="786"/>
    </location>
</feature>
<feature type="domain" description="Major facilitator superfamily (MFS) profile" evidence="11">
    <location>
        <begin position="199"/>
        <end position="693"/>
    </location>
</feature>
<protein>
    <submittedName>
        <fullName evidence="12">Sugar tr and/or MFS 1 domain containing protein</fullName>
    </submittedName>
</protein>
<dbReference type="OrthoDB" id="6696619at2759"/>
<dbReference type="InterPro" id="IPR036259">
    <property type="entry name" value="MFS_trans_sf"/>
</dbReference>
<evidence type="ECO:0000256" key="5">
    <source>
        <dbReference type="ARBA" id="ARBA00022692"/>
    </source>
</evidence>
<dbReference type="Gene3D" id="1.20.1250.20">
    <property type="entry name" value="MFS general substrate transporter like domains"/>
    <property type="match status" value="7"/>
</dbReference>
<feature type="transmembrane region" description="Helical" evidence="10">
    <location>
        <begin position="602"/>
        <end position="627"/>
    </location>
</feature>
<reference evidence="12 13" key="1">
    <citation type="submission" date="2017-03" db="EMBL/GenBank/DDBJ databases">
        <title>Genome of the blue death feigning beetle - Asbolus verrucosus.</title>
        <authorList>
            <person name="Rider S.D."/>
        </authorList>
    </citation>
    <scope>NUCLEOTIDE SEQUENCE [LARGE SCALE GENOMIC DNA]</scope>
    <source>
        <strain evidence="12">Butters</strain>
        <tissue evidence="12">Head and leg muscle</tissue>
    </source>
</reference>
<feature type="transmembrane region" description="Helical" evidence="10">
    <location>
        <begin position="1578"/>
        <end position="1596"/>
    </location>
</feature>
<dbReference type="InterPro" id="IPR005829">
    <property type="entry name" value="Sugar_transporter_CS"/>
</dbReference>
<evidence type="ECO:0000256" key="10">
    <source>
        <dbReference type="SAM" id="Phobius"/>
    </source>
</evidence>
<feature type="transmembrane region" description="Helical" evidence="10">
    <location>
        <begin position="393"/>
        <end position="411"/>
    </location>
</feature>
<feature type="transmembrane region" description="Helical" evidence="10">
    <location>
        <begin position="825"/>
        <end position="846"/>
    </location>
</feature>
<feature type="transmembrane region" description="Helical" evidence="10">
    <location>
        <begin position="1222"/>
        <end position="1240"/>
    </location>
</feature>
<feature type="transmembrane region" description="Helical" evidence="10">
    <location>
        <begin position="1873"/>
        <end position="1904"/>
    </location>
</feature>
<feature type="transmembrane region" description="Helical" evidence="10">
    <location>
        <begin position="2238"/>
        <end position="2259"/>
    </location>
</feature>
<evidence type="ECO:0000256" key="2">
    <source>
        <dbReference type="ARBA" id="ARBA00022448"/>
    </source>
</evidence>
<dbReference type="PANTHER" id="PTHR48021">
    <property type="match status" value="1"/>
</dbReference>
<feature type="transmembrane region" description="Helical" evidence="10">
    <location>
        <begin position="2006"/>
        <end position="2023"/>
    </location>
</feature>
<feature type="domain" description="Major facilitator superfamily (MFS) profile" evidence="11">
    <location>
        <begin position="1089"/>
        <end position="1522"/>
    </location>
</feature>
<feature type="transmembrane region" description="Helical" evidence="10">
    <location>
        <begin position="68"/>
        <end position="89"/>
    </location>
</feature>
<feature type="transmembrane region" description="Helical" evidence="10">
    <location>
        <begin position="2341"/>
        <end position="2359"/>
    </location>
</feature>
<feature type="transmembrane region" description="Helical" evidence="10">
    <location>
        <begin position="2063"/>
        <end position="2081"/>
    </location>
</feature>
<dbReference type="EMBL" id="QDEB01076045">
    <property type="protein sequence ID" value="RZC34873.1"/>
    <property type="molecule type" value="Genomic_DNA"/>
</dbReference>
<evidence type="ECO:0000259" key="11">
    <source>
        <dbReference type="PROSITE" id="PS50850"/>
    </source>
</evidence>
<dbReference type="GO" id="GO:0005886">
    <property type="term" value="C:plasma membrane"/>
    <property type="evidence" value="ECO:0007669"/>
    <property type="project" value="UniProtKB-SubCell"/>
</dbReference>
<accession>A0A482VQ68</accession>
<feature type="transmembrane region" description="Helical" evidence="10">
    <location>
        <begin position="1665"/>
        <end position="1683"/>
    </location>
</feature>
<feature type="transmembrane region" description="Helical" evidence="10">
    <location>
        <begin position="1608"/>
        <end position="1625"/>
    </location>
</feature>
<evidence type="ECO:0000256" key="6">
    <source>
        <dbReference type="ARBA" id="ARBA00022989"/>
    </source>
</evidence>
<feature type="transmembrane region" description="Helical" evidence="10">
    <location>
        <begin position="1000"/>
        <end position="1022"/>
    </location>
</feature>
<feature type="transmembrane region" description="Helical" evidence="10">
    <location>
        <begin position="1841"/>
        <end position="1861"/>
    </location>
</feature>
<evidence type="ECO:0000256" key="9">
    <source>
        <dbReference type="SAM" id="Coils"/>
    </source>
</evidence>